<organism evidence="5 6">
    <name type="scientific">Acer negundo</name>
    <name type="common">Box elder</name>
    <dbReference type="NCBI Taxonomy" id="4023"/>
    <lineage>
        <taxon>Eukaryota</taxon>
        <taxon>Viridiplantae</taxon>
        <taxon>Streptophyta</taxon>
        <taxon>Embryophyta</taxon>
        <taxon>Tracheophyta</taxon>
        <taxon>Spermatophyta</taxon>
        <taxon>Magnoliopsida</taxon>
        <taxon>eudicotyledons</taxon>
        <taxon>Gunneridae</taxon>
        <taxon>Pentapetalae</taxon>
        <taxon>rosids</taxon>
        <taxon>malvids</taxon>
        <taxon>Sapindales</taxon>
        <taxon>Sapindaceae</taxon>
        <taxon>Hippocastanoideae</taxon>
        <taxon>Acereae</taxon>
        <taxon>Acer</taxon>
    </lineage>
</organism>
<dbReference type="InterPro" id="IPR006045">
    <property type="entry name" value="Cupin_1"/>
</dbReference>
<name>A0AAD5J7I9_ACENE</name>
<dbReference type="CDD" id="cd02242">
    <property type="entry name" value="cupin_11S_legumin_N"/>
    <property type="match status" value="1"/>
</dbReference>
<proteinExistence type="inferred from homology"/>
<dbReference type="PRINTS" id="PR00305">
    <property type="entry name" value="1433ZETA"/>
</dbReference>
<evidence type="ECO:0008006" key="7">
    <source>
        <dbReference type="Google" id="ProtNLM"/>
    </source>
</evidence>
<dbReference type="Gene3D" id="2.60.120.10">
    <property type="entry name" value="Jelly Rolls"/>
    <property type="match status" value="2"/>
</dbReference>
<dbReference type="SMART" id="SM00101">
    <property type="entry name" value="14_3_3"/>
    <property type="match status" value="1"/>
</dbReference>
<dbReference type="PANTHER" id="PTHR31189:SF45">
    <property type="entry name" value="OS09G0552500 PROTEIN"/>
    <property type="match status" value="1"/>
</dbReference>
<dbReference type="Pfam" id="PF00244">
    <property type="entry name" value="14-3-3"/>
    <property type="match status" value="1"/>
</dbReference>
<dbReference type="PANTHER" id="PTHR31189">
    <property type="entry name" value="OS03G0336100 PROTEIN-RELATED"/>
    <property type="match status" value="1"/>
</dbReference>
<dbReference type="Proteomes" id="UP001064489">
    <property type="component" value="Chromosome 3"/>
</dbReference>
<evidence type="ECO:0000313" key="6">
    <source>
        <dbReference type="Proteomes" id="UP001064489"/>
    </source>
</evidence>
<evidence type="ECO:0000259" key="3">
    <source>
        <dbReference type="SMART" id="SM00101"/>
    </source>
</evidence>
<dbReference type="Gene3D" id="1.20.190.20">
    <property type="entry name" value="14-3-3 domain"/>
    <property type="match status" value="1"/>
</dbReference>
<evidence type="ECO:0000256" key="2">
    <source>
        <dbReference type="ARBA" id="ARBA00022729"/>
    </source>
</evidence>
<evidence type="ECO:0000259" key="4">
    <source>
        <dbReference type="SMART" id="SM00835"/>
    </source>
</evidence>
<feature type="domain" description="Cupin type-1" evidence="4">
    <location>
        <begin position="244"/>
        <end position="401"/>
    </location>
</feature>
<evidence type="ECO:0000256" key="1">
    <source>
        <dbReference type="ARBA" id="ARBA00006141"/>
    </source>
</evidence>
<gene>
    <name evidence="5" type="ORF">LWI28_026001</name>
</gene>
<protein>
    <recommendedName>
        <fullName evidence="7">Cupin type-1 domain-containing protein</fullName>
    </recommendedName>
</protein>
<dbReference type="Pfam" id="PF00190">
    <property type="entry name" value="Cupin_1"/>
    <property type="match status" value="2"/>
</dbReference>
<reference evidence="5" key="2">
    <citation type="submission" date="2023-02" db="EMBL/GenBank/DDBJ databases">
        <authorList>
            <person name="Swenson N.G."/>
            <person name="Wegrzyn J.L."/>
            <person name="Mcevoy S.L."/>
        </authorList>
    </citation>
    <scope>NUCLEOTIDE SEQUENCE</scope>
    <source>
        <strain evidence="5">91603</strain>
        <tissue evidence="5">Leaf</tissue>
    </source>
</reference>
<evidence type="ECO:0000313" key="5">
    <source>
        <dbReference type="EMBL" id="KAI9187253.1"/>
    </source>
</evidence>
<sequence>MKLLCTQQLAKIALRTPLASSWADTIIWRSWAFMPYFTSTRAETSFYGNWAYAPCLLLLQAVDINKDRYPSHSHLQTKTRGPFAQGLSLQLMERKRWMILLVFICLFSFSCGRDYGKEKMDDIVGVYLLQVSQVFFVGLKAGDERKAAAEETMLAYKDIAQADLASTCPIRLGLALNFSVFYYEILNSSEKAYSMAKQAFEEAIAELDTLGEESYMDSTLIMQLLIILQIKLYYCKDRMDMELTPMFSKAMFEGEGGSYYSWSSKEFAVLGEAMVGAGLLVLKPGGFALPHYADSSKLGYVLQGEDGVAGLIVWDEKTNRKEEKVVGLGSGDVIGVPFGSVSWWYNHGNSDCVIAFLGETSKAYIPGEFTYFLLTGTLGILGGFSTEFTSKALHINQKEANILAKSQTGVLIVKLDPEDRNKIPQPHRNINIVKNILRYSPDIHVDRAGEATSFTEKNFPILEEIGVSCCLVKLETDAMLSPLYTCVSSVQVFYVVKGTAKVEIVGMNGKLVLDNKIVAGQVVVVPRFFTIGVVAQDQGMECFSITTTSRHADFVNFGGKESVLNAFAPSVLQSALNVPPDFVKFIKGKLANTDILVPPMN</sequence>
<dbReference type="InterPro" id="IPR011051">
    <property type="entry name" value="RmlC_Cupin_sf"/>
</dbReference>
<comment type="similarity">
    <text evidence="1">Belongs to the 14-3-3 family.</text>
</comment>
<feature type="domain" description="14-3-3" evidence="3">
    <location>
        <begin position="41"/>
        <end position="245"/>
    </location>
</feature>
<dbReference type="InterPro" id="IPR014710">
    <property type="entry name" value="RmlC-like_jellyroll"/>
</dbReference>
<reference evidence="5" key="1">
    <citation type="journal article" date="2022" name="Plant J.">
        <title>Strategies of tolerance reflected in two North American maple genomes.</title>
        <authorList>
            <person name="McEvoy S.L."/>
            <person name="Sezen U.U."/>
            <person name="Trouern-Trend A."/>
            <person name="McMahon S.M."/>
            <person name="Schaberg P.G."/>
            <person name="Yang J."/>
            <person name="Wegrzyn J.L."/>
            <person name="Swenson N.G."/>
        </authorList>
    </citation>
    <scope>NUCLEOTIDE SEQUENCE</scope>
    <source>
        <strain evidence="5">91603</strain>
    </source>
</reference>
<dbReference type="EMBL" id="JAJSOW010000100">
    <property type="protein sequence ID" value="KAI9187253.1"/>
    <property type="molecule type" value="Genomic_DNA"/>
</dbReference>
<dbReference type="CDD" id="cd02243">
    <property type="entry name" value="cupin_11S_legumin_C"/>
    <property type="match status" value="1"/>
</dbReference>
<dbReference type="SMART" id="SM00835">
    <property type="entry name" value="Cupin_1"/>
    <property type="match status" value="2"/>
</dbReference>
<accession>A0AAD5J7I9</accession>
<keyword evidence="6" id="KW-1185">Reference proteome</keyword>
<dbReference type="InterPro" id="IPR000308">
    <property type="entry name" value="14-3-3"/>
</dbReference>
<feature type="domain" description="Cupin type-1" evidence="4">
    <location>
        <begin position="434"/>
        <end position="584"/>
    </location>
</feature>
<dbReference type="SUPFAM" id="SSF51182">
    <property type="entry name" value="RmlC-like cupins"/>
    <property type="match status" value="1"/>
</dbReference>
<comment type="caution">
    <text evidence="5">The sequence shown here is derived from an EMBL/GenBank/DDBJ whole genome shotgun (WGS) entry which is preliminary data.</text>
</comment>
<dbReference type="AlphaFoldDB" id="A0AAD5J7I9"/>
<keyword evidence="2" id="KW-0732">Signal</keyword>
<dbReference type="InterPro" id="IPR036815">
    <property type="entry name" value="14-3-3_dom_sf"/>
</dbReference>
<dbReference type="InterPro" id="IPR023410">
    <property type="entry name" value="14-3-3_domain"/>
</dbReference>
<dbReference type="SUPFAM" id="SSF48445">
    <property type="entry name" value="14-3-3 protein"/>
    <property type="match status" value="1"/>
</dbReference>
<dbReference type="InterPro" id="IPR050253">
    <property type="entry name" value="Seed_Storage-Functional"/>
</dbReference>